<accession>A0A2M4B535</accession>
<dbReference type="AlphaFoldDB" id="A0A2M4B535"/>
<name>A0A2M4B535_9DIPT</name>
<organism evidence="1">
    <name type="scientific">Anopheles triannulatus</name>
    <dbReference type="NCBI Taxonomy" id="58253"/>
    <lineage>
        <taxon>Eukaryota</taxon>
        <taxon>Metazoa</taxon>
        <taxon>Ecdysozoa</taxon>
        <taxon>Arthropoda</taxon>
        <taxon>Hexapoda</taxon>
        <taxon>Insecta</taxon>
        <taxon>Pterygota</taxon>
        <taxon>Neoptera</taxon>
        <taxon>Endopterygota</taxon>
        <taxon>Diptera</taxon>
        <taxon>Nematocera</taxon>
        <taxon>Culicoidea</taxon>
        <taxon>Culicidae</taxon>
        <taxon>Anophelinae</taxon>
        <taxon>Anopheles</taxon>
    </lineage>
</organism>
<protein>
    <submittedName>
        <fullName evidence="1">Putative secreted protein</fullName>
    </submittedName>
</protein>
<proteinExistence type="predicted"/>
<dbReference type="EMBL" id="GGFK01014852">
    <property type="protein sequence ID" value="MBW48173.1"/>
    <property type="molecule type" value="Transcribed_RNA"/>
</dbReference>
<sequence length="68" mass="7649">MVMTRFAINISLLLRSPYDGCRARELCTCTSLGSSAPEYPITEVCPASSGRSIRPCRPRRRCRRCLGR</sequence>
<evidence type="ECO:0000313" key="1">
    <source>
        <dbReference type="EMBL" id="MBW48173.1"/>
    </source>
</evidence>
<reference evidence="1" key="1">
    <citation type="submission" date="2018-01" db="EMBL/GenBank/DDBJ databases">
        <title>An insight into the sialome of Amazonian anophelines.</title>
        <authorList>
            <person name="Ribeiro J.M."/>
            <person name="Scarpassa V."/>
            <person name="Calvo E."/>
        </authorList>
    </citation>
    <scope>NUCLEOTIDE SEQUENCE</scope>
    <source>
        <tissue evidence="1">Salivary glands</tissue>
    </source>
</reference>